<dbReference type="PRINTS" id="PR01333">
    <property type="entry name" value="2POREKCHANEL"/>
</dbReference>
<dbReference type="Proteomes" id="UP001328107">
    <property type="component" value="Unassembled WGS sequence"/>
</dbReference>
<feature type="transmembrane region" description="Helical" evidence="10">
    <location>
        <begin position="164"/>
        <end position="183"/>
    </location>
</feature>
<feature type="non-terminal residue" evidence="12">
    <location>
        <position position="1"/>
    </location>
</feature>
<dbReference type="GO" id="GO:0005886">
    <property type="term" value="C:plasma membrane"/>
    <property type="evidence" value="ECO:0007669"/>
    <property type="project" value="TreeGrafter"/>
</dbReference>
<keyword evidence="3 8" id="KW-0812">Transmembrane</keyword>
<evidence type="ECO:0000256" key="1">
    <source>
        <dbReference type="ARBA" id="ARBA00004141"/>
    </source>
</evidence>
<evidence type="ECO:0000313" key="12">
    <source>
        <dbReference type="EMBL" id="GMR40642.1"/>
    </source>
</evidence>
<feature type="transmembrane region" description="Helical" evidence="10">
    <location>
        <begin position="260"/>
        <end position="282"/>
    </location>
</feature>
<organism evidence="12 13">
    <name type="scientific">Pristionchus mayeri</name>
    <dbReference type="NCBI Taxonomy" id="1317129"/>
    <lineage>
        <taxon>Eukaryota</taxon>
        <taxon>Metazoa</taxon>
        <taxon>Ecdysozoa</taxon>
        <taxon>Nematoda</taxon>
        <taxon>Chromadorea</taxon>
        <taxon>Rhabditida</taxon>
        <taxon>Rhabditina</taxon>
        <taxon>Diplogasteromorpha</taxon>
        <taxon>Diplogasteroidea</taxon>
        <taxon>Neodiplogasteridae</taxon>
        <taxon>Pristionchus</taxon>
    </lineage>
</organism>
<sequence>SRPCSALSFSTYSRALDRSTASISALQTVDEAISRKSVMFAASRHRDSCASLASRLTDTLPDIAPEGRLAKIKYYYDRWGCRKFVPVVLLVLYSFAGAAMFFYIEHDNEQIELEKEHIKLEAIRNETLTRIRATKSMSEMRMLLADHERRFDKERLMPGLPWDFWGALFFVGTLYTTIGYGNIFPRTALGKAMSVVYAIVGIPLVLAILSQCGRAMTNWLSEWWTKRQLLLRKQSKPPADPEAGGAKNEEELEEIESRTIPVSLALGLCIGWVSACAGLFLIWESEWSYFDSLYFFCISLSTIGLGDVVPRQPHMLIIMFWLVIIGLCIVSMLLSVIQIKMEEYLYNFMIRMQKKYKEALEEGKYETANNLLHNVLEEQPWFMRNLAPVLLSDKQQQKIEQQAETYERVSREWNNKTVQADFGPTFTTANAAAQACEAAVSVACDPISASIKSIRRGVEMPTQWSEQSISPPSIVPAPPLITRDDDDDSISDAPSLPYDSDNPSRERRRSSGFEGFVSVASSFEEANNNTRKTRVAQLIEQEVQTSRKDPIKKLAKSFGTDGSLSLVTSASHHAKRKTRHGDQCAQTDIAQFQIDEILLRLHSIQQVAKPAAALNSRTTSVMERSVETTASILEMMFGEKNDIGTQYYRPAETALMDQSVLTDVLQVLQATQGVQCGGGAAVCERRNIGTDAFETSDYASTDSPERDNIPIVTSEAVTQSYVESRDAASSPICKNAHSASRATGTTPPPERTVISTQTSLEKIEVPDPSPPKRKPTIVCEAEVSTQISETRSIDEGTQMTPPSPRRSAPHNFSPPLGRSDSLQSLCGSIAPLVECQEVVVQTDDSYLKIARRLDQYRSNKTQFLPVCAAEPLSPNSAAAAASSSADRQRSYFVDPNQRRRSSRAFSFRRKKDANHASAQTSMDPEKLALALEGDV</sequence>
<name>A0AAN4ZGB1_9BILA</name>
<evidence type="ECO:0000256" key="4">
    <source>
        <dbReference type="ARBA" id="ARBA00022989"/>
    </source>
</evidence>
<evidence type="ECO:0000256" key="8">
    <source>
        <dbReference type="RuleBase" id="RU003857"/>
    </source>
</evidence>
<evidence type="ECO:0000256" key="10">
    <source>
        <dbReference type="SAM" id="Phobius"/>
    </source>
</evidence>
<reference evidence="13" key="1">
    <citation type="submission" date="2022-10" db="EMBL/GenBank/DDBJ databases">
        <title>Genome assembly of Pristionchus species.</title>
        <authorList>
            <person name="Yoshida K."/>
            <person name="Sommer R.J."/>
        </authorList>
    </citation>
    <scope>NUCLEOTIDE SEQUENCE [LARGE SCALE GENOMIC DNA]</scope>
    <source>
        <strain evidence="13">RS5460</strain>
    </source>
</reference>
<feature type="domain" description="Potassium channel" evidence="11">
    <location>
        <begin position="269"/>
        <end position="342"/>
    </location>
</feature>
<feature type="transmembrane region" description="Helical" evidence="10">
    <location>
        <begin position="289"/>
        <end position="309"/>
    </location>
</feature>
<feature type="region of interest" description="Disordered" evidence="9">
    <location>
        <begin position="728"/>
        <end position="819"/>
    </location>
</feature>
<keyword evidence="4 10" id="KW-1133">Transmembrane helix</keyword>
<dbReference type="SUPFAM" id="SSF81324">
    <property type="entry name" value="Voltage-gated potassium channels"/>
    <property type="match status" value="2"/>
</dbReference>
<feature type="domain" description="Potassium channel" evidence="11">
    <location>
        <begin position="161"/>
        <end position="217"/>
    </location>
</feature>
<feature type="non-terminal residue" evidence="12">
    <location>
        <position position="935"/>
    </location>
</feature>
<feature type="region of interest" description="Disordered" evidence="9">
    <location>
        <begin position="461"/>
        <end position="511"/>
    </location>
</feature>
<comment type="subcellular location">
    <subcellularLocation>
        <location evidence="1">Membrane</location>
        <topology evidence="1">Multi-pass membrane protein</topology>
    </subcellularLocation>
</comment>
<dbReference type="AlphaFoldDB" id="A0AAN4ZGB1"/>
<feature type="transmembrane region" description="Helical" evidence="10">
    <location>
        <begin position="84"/>
        <end position="104"/>
    </location>
</feature>
<proteinExistence type="inferred from homology"/>
<evidence type="ECO:0000256" key="9">
    <source>
        <dbReference type="SAM" id="MobiDB-lite"/>
    </source>
</evidence>
<feature type="compositionally biased region" description="Basic residues" evidence="9">
    <location>
        <begin position="898"/>
        <end position="912"/>
    </location>
</feature>
<evidence type="ECO:0000256" key="2">
    <source>
        <dbReference type="ARBA" id="ARBA00022448"/>
    </source>
</evidence>
<evidence type="ECO:0000256" key="5">
    <source>
        <dbReference type="ARBA" id="ARBA00023065"/>
    </source>
</evidence>
<dbReference type="InterPro" id="IPR013099">
    <property type="entry name" value="K_chnl_dom"/>
</dbReference>
<evidence type="ECO:0000256" key="3">
    <source>
        <dbReference type="ARBA" id="ARBA00022692"/>
    </source>
</evidence>
<protein>
    <recommendedName>
        <fullName evidence="11">Potassium channel domain-containing protein</fullName>
    </recommendedName>
</protein>
<keyword evidence="7 8" id="KW-0407">Ion channel</keyword>
<dbReference type="PANTHER" id="PTHR11003:SF86">
    <property type="entry name" value="POTASSIUM CHANNEL DOMAIN-CONTAINING PROTEIN"/>
    <property type="match status" value="1"/>
</dbReference>
<comment type="caution">
    <text evidence="12">The sequence shown here is derived from an EMBL/GenBank/DDBJ whole genome shotgun (WGS) entry which is preliminary data.</text>
</comment>
<evidence type="ECO:0000313" key="13">
    <source>
        <dbReference type="Proteomes" id="UP001328107"/>
    </source>
</evidence>
<accession>A0AAN4ZGB1</accession>
<evidence type="ECO:0000256" key="7">
    <source>
        <dbReference type="ARBA" id="ARBA00023303"/>
    </source>
</evidence>
<dbReference type="EMBL" id="BTRK01000003">
    <property type="protein sequence ID" value="GMR40642.1"/>
    <property type="molecule type" value="Genomic_DNA"/>
</dbReference>
<dbReference type="Gene3D" id="1.10.287.70">
    <property type="match status" value="1"/>
</dbReference>
<dbReference type="InterPro" id="IPR003280">
    <property type="entry name" value="2pore_dom_K_chnl"/>
</dbReference>
<dbReference type="GO" id="GO:0015271">
    <property type="term" value="F:outward rectifier potassium channel activity"/>
    <property type="evidence" value="ECO:0007669"/>
    <property type="project" value="TreeGrafter"/>
</dbReference>
<keyword evidence="13" id="KW-1185">Reference proteome</keyword>
<evidence type="ECO:0000256" key="6">
    <source>
        <dbReference type="ARBA" id="ARBA00023136"/>
    </source>
</evidence>
<dbReference type="GO" id="GO:0030322">
    <property type="term" value="P:stabilization of membrane potential"/>
    <property type="evidence" value="ECO:0007669"/>
    <property type="project" value="TreeGrafter"/>
</dbReference>
<comment type="similarity">
    <text evidence="8">Belongs to the two pore domain potassium channel (TC 1.A.1.8) family.</text>
</comment>
<feature type="compositionally biased region" description="Basic and acidic residues" evidence="9">
    <location>
        <begin position="502"/>
        <end position="511"/>
    </location>
</feature>
<feature type="region of interest" description="Disordered" evidence="9">
    <location>
        <begin position="877"/>
        <end position="935"/>
    </location>
</feature>
<evidence type="ECO:0000259" key="11">
    <source>
        <dbReference type="Pfam" id="PF07885"/>
    </source>
</evidence>
<dbReference type="Pfam" id="PF07885">
    <property type="entry name" value="Ion_trans_2"/>
    <property type="match status" value="2"/>
</dbReference>
<keyword evidence="6 10" id="KW-0472">Membrane</keyword>
<keyword evidence="5 8" id="KW-0406">Ion transport</keyword>
<feature type="compositionally biased region" description="Polar residues" evidence="9">
    <location>
        <begin position="783"/>
        <end position="800"/>
    </location>
</feature>
<dbReference type="PANTHER" id="PTHR11003">
    <property type="entry name" value="POTASSIUM CHANNEL, SUBFAMILY K"/>
    <property type="match status" value="1"/>
</dbReference>
<feature type="transmembrane region" description="Helical" evidence="10">
    <location>
        <begin position="315"/>
        <end position="337"/>
    </location>
</feature>
<keyword evidence="2 8" id="KW-0813">Transport</keyword>
<dbReference type="GO" id="GO:0022841">
    <property type="term" value="F:potassium ion leak channel activity"/>
    <property type="evidence" value="ECO:0007669"/>
    <property type="project" value="TreeGrafter"/>
</dbReference>
<gene>
    <name evidence="12" type="ORF">PMAYCL1PPCAC_10837</name>
</gene>